<dbReference type="GO" id="GO:0003677">
    <property type="term" value="F:DNA binding"/>
    <property type="evidence" value="ECO:0007669"/>
    <property type="project" value="InterPro"/>
</dbReference>
<evidence type="ECO:0000259" key="3">
    <source>
        <dbReference type="Pfam" id="PF09860"/>
    </source>
</evidence>
<dbReference type="InterPro" id="IPR018656">
    <property type="entry name" value="DUF2087"/>
</dbReference>
<dbReference type="RefSeq" id="WP_213514159.1">
    <property type="nucleotide sequence ID" value="NZ_BOSE01000002.1"/>
</dbReference>
<protein>
    <submittedName>
        <fullName evidence="4">Transcriptional regulator</fullName>
    </submittedName>
</protein>
<proteinExistence type="predicted"/>
<keyword evidence="5" id="KW-1185">Reference proteome</keyword>
<dbReference type="EMBL" id="BOSE01000002">
    <property type="protein sequence ID" value="GIP15899.1"/>
    <property type="molecule type" value="Genomic_DNA"/>
</dbReference>
<evidence type="ECO:0000313" key="5">
    <source>
        <dbReference type="Proteomes" id="UP000683139"/>
    </source>
</evidence>
<organism evidence="4 5">
    <name type="scientific">Paenibacillus montaniterrae</name>
    <dbReference type="NCBI Taxonomy" id="429341"/>
    <lineage>
        <taxon>Bacteria</taxon>
        <taxon>Bacillati</taxon>
        <taxon>Bacillota</taxon>
        <taxon>Bacilli</taxon>
        <taxon>Bacillales</taxon>
        <taxon>Paenibacillaceae</taxon>
        <taxon>Paenibacillus</taxon>
    </lineage>
</organism>
<dbReference type="InterPro" id="IPR016032">
    <property type="entry name" value="Sig_transdc_resp-reg_C-effctor"/>
</dbReference>
<dbReference type="SUPFAM" id="SSF46894">
    <property type="entry name" value="C-terminal effector domain of the bipartite response regulators"/>
    <property type="match status" value="1"/>
</dbReference>
<dbReference type="Pfam" id="PF09860">
    <property type="entry name" value="DUF2087"/>
    <property type="match status" value="1"/>
</dbReference>
<dbReference type="Proteomes" id="UP000683139">
    <property type="component" value="Unassembled WGS sequence"/>
</dbReference>
<dbReference type="GO" id="GO:0006355">
    <property type="term" value="P:regulation of DNA-templated transcription"/>
    <property type="evidence" value="ECO:0007669"/>
    <property type="project" value="InterPro"/>
</dbReference>
<sequence>MDFSSLSLAELKAGYRFAEQENMYICIHCDLRFQIGQIFSIDDHFYDAEHAVAKHIEAEHSGNFELLLHSTTKYNTLTDVQKRLLSLFYSGKSDRDIAKELGLSDSTVRHQKFTFREKAKQAKLYLALYEQAFEKKNADENEIVPIHNSATMVDERYVTTEKERTRILNTSFESLSPLKLKEFSPKAKKQIIILARIAEEFEAGKKYSEREVTELLKNIYSDHVALRRSLVDYGFLDRTSKGDAYWLK</sequence>
<evidence type="ECO:0000313" key="4">
    <source>
        <dbReference type="EMBL" id="GIP15899.1"/>
    </source>
</evidence>
<reference evidence="4" key="1">
    <citation type="submission" date="2021-03" db="EMBL/GenBank/DDBJ databases">
        <title>Antimicrobial resistance genes in bacteria isolated from Japanese honey, and their potential for conferring macrolide and lincosamide resistance in the American foulbrood pathogen Paenibacillus larvae.</title>
        <authorList>
            <person name="Okamoto M."/>
            <person name="Kumagai M."/>
            <person name="Kanamori H."/>
            <person name="Takamatsu D."/>
        </authorList>
    </citation>
    <scope>NUCLEOTIDE SEQUENCE</scope>
    <source>
        <strain evidence="4">J40TS1</strain>
    </source>
</reference>
<dbReference type="InterPro" id="IPR036388">
    <property type="entry name" value="WH-like_DNA-bd_sf"/>
</dbReference>
<dbReference type="AlphaFoldDB" id="A0A919YPI5"/>
<dbReference type="Gene3D" id="1.10.10.10">
    <property type="entry name" value="Winged helix-like DNA-binding domain superfamily/Winged helix DNA-binding domain"/>
    <property type="match status" value="1"/>
</dbReference>
<evidence type="ECO:0000256" key="1">
    <source>
        <dbReference type="ARBA" id="ARBA00023015"/>
    </source>
</evidence>
<name>A0A919YPI5_9BACL</name>
<keyword evidence="1" id="KW-0805">Transcription regulation</keyword>
<evidence type="ECO:0000256" key="2">
    <source>
        <dbReference type="ARBA" id="ARBA00023163"/>
    </source>
</evidence>
<accession>A0A919YPI5</accession>
<keyword evidence="2" id="KW-0804">Transcription</keyword>
<comment type="caution">
    <text evidence="4">The sequence shown here is derived from an EMBL/GenBank/DDBJ whole genome shotgun (WGS) entry which is preliminary data.</text>
</comment>
<feature type="domain" description="DUF2087" evidence="3">
    <location>
        <begin position="179"/>
        <end position="247"/>
    </location>
</feature>
<gene>
    <name evidence="4" type="ORF">J40TS1_15410</name>
</gene>